<protein>
    <recommendedName>
        <fullName evidence="5">TerB-C domain-containing protein</fullName>
    </recommendedName>
</protein>
<dbReference type="InterPro" id="IPR028932">
    <property type="entry name" value="TerB-C"/>
</dbReference>
<feature type="domain" description="TerB N-terminal" evidence="1">
    <location>
        <begin position="28"/>
        <end position="248"/>
    </location>
</feature>
<sequence>MKHEAMEDNSRQLEFTEIDLSEDVSTTEVPIPDRSTLARASLDKQVTNGGVLSSERRFAEEARQYVELCGEETPFVPFMSYWPTYGVMSESQRSWYFYWRTEVRAERYPDTDLSYLFVHIYELINGIGWQDPEWGYEQLKRLWVNYRERFPQLDVYMQDWLVDYGFVHQVHMSLTEIMDITSGFLPMEISDMELHRLLTSDMSKLSLQLLSRYYEYDITLSKFYRDQGQIALERYIPQVMVVMESYLQRTRGIGLIDHLQLTKEKSIQRTLFRKAVYDDTLYGKSIDLTFVPVGESAPFCSLVTRVFRCTENKLRELLGFRGRLRGKTLDTEFAQVIERYLDKVFAAEQEELKEKPTVRIDLEKLAVLQQESDYVREALMIDEQAYSDDKLALDNQPLNQHQGMQVIGEQVTSKLEEFNTSPQPEDVNVQRTTETMEFYDGSTDMETQDEDFTLKWEDSFIAELDDEWILFANEIAPRHVQAIYALLGDEPDRELMQVAERNGTMPALMLDEINDVAMETIGDLLIDNDRIVPDYITVFEHVKR</sequence>
<gene>
    <name evidence="3" type="ORF">J2W91_002316</name>
</gene>
<organism evidence="3 4">
    <name type="scientific">Paenibacillus amylolyticus</name>
    <dbReference type="NCBI Taxonomy" id="1451"/>
    <lineage>
        <taxon>Bacteria</taxon>
        <taxon>Bacillati</taxon>
        <taxon>Bacillota</taxon>
        <taxon>Bacilli</taxon>
        <taxon>Bacillales</taxon>
        <taxon>Paenibacillaceae</taxon>
        <taxon>Paenibacillus</taxon>
    </lineage>
</organism>
<proteinExistence type="predicted"/>
<evidence type="ECO:0000259" key="1">
    <source>
        <dbReference type="Pfam" id="PF13208"/>
    </source>
</evidence>
<comment type="caution">
    <text evidence="3">The sequence shown here is derived from an EMBL/GenBank/DDBJ whole genome shotgun (WGS) entry which is preliminary data.</text>
</comment>
<evidence type="ECO:0000313" key="3">
    <source>
        <dbReference type="EMBL" id="MDR6723854.1"/>
    </source>
</evidence>
<dbReference type="AlphaFoldDB" id="A0AAP5H4G0"/>
<evidence type="ECO:0008006" key="5">
    <source>
        <dbReference type="Google" id="ProtNLM"/>
    </source>
</evidence>
<dbReference type="Pfam" id="PF15615">
    <property type="entry name" value="TerB_C"/>
    <property type="match status" value="1"/>
</dbReference>
<accession>A0AAP5H4G0</accession>
<evidence type="ECO:0000259" key="2">
    <source>
        <dbReference type="Pfam" id="PF15615"/>
    </source>
</evidence>
<name>A0AAP5H4G0_PAEAM</name>
<dbReference type="Pfam" id="PF13208">
    <property type="entry name" value="TerB_N"/>
    <property type="match status" value="1"/>
</dbReference>
<dbReference type="InterPro" id="IPR025266">
    <property type="entry name" value="TerB_N"/>
</dbReference>
<dbReference type="EMBL" id="JAVDTR010000005">
    <property type="protein sequence ID" value="MDR6723854.1"/>
    <property type="molecule type" value="Genomic_DNA"/>
</dbReference>
<reference evidence="3" key="1">
    <citation type="submission" date="2023-07" db="EMBL/GenBank/DDBJ databases">
        <title>Sorghum-associated microbial communities from plants grown in Nebraska, USA.</title>
        <authorList>
            <person name="Schachtman D."/>
        </authorList>
    </citation>
    <scope>NUCLEOTIDE SEQUENCE</scope>
    <source>
        <strain evidence="3">BE80</strain>
    </source>
</reference>
<evidence type="ECO:0000313" key="4">
    <source>
        <dbReference type="Proteomes" id="UP001254832"/>
    </source>
</evidence>
<dbReference type="Proteomes" id="UP001254832">
    <property type="component" value="Unassembled WGS sequence"/>
</dbReference>
<dbReference type="RefSeq" id="WP_310139419.1">
    <property type="nucleotide sequence ID" value="NZ_JAVDTR010000005.1"/>
</dbReference>
<feature type="domain" description="TerB-C" evidence="2">
    <location>
        <begin position="348"/>
        <end position="530"/>
    </location>
</feature>